<reference evidence="1 2" key="1">
    <citation type="submission" date="2019-02" db="EMBL/GenBank/DDBJ databases">
        <title>Draft genome sequence of Arthrospira platensis NIES-3807.</title>
        <authorList>
            <person name="Yamaguchi H."/>
            <person name="Suzuki S."/>
            <person name="Kawachi M."/>
        </authorList>
    </citation>
    <scope>NUCLEOTIDE SEQUENCE [LARGE SCALE GENOMIC DNA]</scope>
    <source>
        <strain evidence="1 2">NIES-3807</strain>
    </source>
</reference>
<gene>
    <name evidence="1" type="ORF">NIES3807_12480</name>
</gene>
<organism evidence="1 2">
    <name type="scientific">Microcystis aeruginosa NIES-3807</name>
    <dbReference type="NCBI Taxonomy" id="2517785"/>
    <lineage>
        <taxon>Bacteria</taxon>
        <taxon>Bacillati</taxon>
        <taxon>Cyanobacteriota</taxon>
        <taxon>Cyanophyceae</taxon>
        <taxon>Oscillatoriophycideae</taxon>
        <taxon>Chroococcales</taxon>
        <taxon>Microcystaceae</taxon>
        <taxon>Microcystis</taxon>
    </lineage>
</organism>
<evidence type="ECO:0000313" key="1">
    <source>
        <dbReference type="EMBL" id="GCL58084.1"/>
    </source>
</evidence>
<evidence type="ECO:0000313" key="2">
    <source>
        <dbReference type="Proteomes" id="UP000441080"/>
    </source>
</evidence>
<protein>
    <submittedName>
        <fullName evidence="1">Uncharacterized protein</fullName>
    </submittedName>
</protein>
<sequence>MVLLFIFQGLNMSLTEKQKNLLRWIVKEVRAGDLKEDCIWYSKTLGGYSWVDYKGSDSPPYVEFATFDILEEYGYIK</sequence>
<name>A0AAD3AYN0_MICAE</name>
<dbReference type="EMBL" id="BJCK01000013">
    <property type="protein sequence ID" value="GCL58084.1"/>
    <property type="molecule type" value="Genomic_DNA"/>
</dbReference>
<comment type="caution">
    <text evidence="1">The sequence shown here is derived from an EMBL/GenBank/DDBJ whole genome shotgun (WGS) entry which is preliminary data.</text>
</comment>
<proteinExistence type="predicted"/>
<dbReference type="AlphaFoldDB" id="A0AAD3AYN0"/>
<dbReference type="Proteomes" id="UP000441080">
    <property type="component" value="Unassembled WGS sequence"/>
</dbReference>
<accession>A0AAD3AYN0</accession>